<evidence type="ECO:0000313" key="4">
    <source>
        <dbReference type="Proteomes" id="UP000886886"/>
    </source>
</evidence>
<reference evidence="3" key="2">
    <citation type="journal article" date="2021" name="PeerJ">
        <title>Extensive microbial diversity within the chicken gut microbiome revealed by metagenomics and culture.</title>
        <authorList>
            <person name="Gilroy R."/>
            <person name="Ravi A."/>
            <person name="Getino M."/>
            <person name="Pursley I."/>
            <person name="Horton D.L."/>
            <person name="Alikhan N.F."/>
            <person name="Baker D."/>
            <person name="Gharbi K."/>
            <person name="Hall N."/>
            <person name="Watson M."/>
            <person name="Adriaenssens E.M."/>
            <person name="Foster-Nyarko E."/>
            <person name="Jarju S."/>
            <person name="Secka A."/>
            <person name="Antonio M."/>
            <person name="Oren A."/>
            <person name="Chaudhuri R.R."/>
            <person name="La Ragione R."/>
            <person name="Hildebrand F."/>
            <person name="Pallen M.J."/>
        </authorList>
    </citation>
    <scope>NUCLEOTIDE SEQUENCE</scope>
    <source>
        <strain evidence="3">ChiSjej3B21-11622</strain>
    </source>
</reference>
<evidence type="ECO:0000259" key="2">
    <source>
        <dbReference type="PROSITE" id="PS51724"/>
    </source>
</evidence>
<dbReference type="InterPro" id="IPR050695">
    <property type="entry name" value="N-acetylmuramoyl_amidase_3"/>
</dbReference>
<dbReference type="Pfam" id="PF01520">
    <property type="entry name" value="Amidase_3"/>
    <property type="match status" value="1"/>
</dbReference>
<dbReference type="GO" id="GO:0030288">
    <property type="term" value="C:outer membrane-bounded periplasmic space"/>
    <property type="evidence" value="ECO:0007669"/>
    <property type="project" value="TreeGrafter"/>
</dbReference>
<dbReference type="PANTHER" id="PTHR30404:SF0">
    <property type="entry name" value="N-ACETYLMURAMOYL-L-ALANINE AMIDASE AMIC"/>
    <property type="match status" value="1"/>
</dbReference>
<protein>
    <submittedName>
        <fullName evidence="3">N-acetylmuramoyl-L-alanine amidase</fullName>
    </submittedName>
</protein>
<dbReference type="Gene3D" id="3.30.70.1070">
    <property type="entry name" value="Sporulation related repeat"/>
    <property type="match status" value="1"/>
</dbReference>
<dbReference type="InterPro" id="IPR036680">
    <property type="entry name" value="SPOR-like_sf"/>
</dbReference>
<dbReference type="CDD" id="cd02696">
    <property type="entry name" value="MurNAc-LAA"/>
    <property type="match status" value="1"/>
</dbReference>
<comment type="caution">
    <text evidence="3">The sequence shown here is derived from an EMBL/GenBank/DDBJ whole genome shotgun (WGS) entry which is preliminary data.</text>
</comment>
<dbReference type="PROSITE" id="PS51724">
    <property type="entry name" value="SPOR"/>
    <property type="match status" value="1"/>
</dbReference>
<feature type="domain" description="SPOR" evidence="2">
    <location>
        <begin position="183"/>
        <end position="258"/>
    </location>
</feature>
<dbReference type="AlphaFoldDB" id="A0A9D0ZSL7"/>
<dbReference type="Proteomes" id="UP000886886">
    <property type="component" value="Unassembled WGS sequence"/>
</dbReference>
<accession>A0A9D0ZSL7</accession>
<dbReference type="PANTHER" id="PTHR30404">
    <property type="entry name" value="N-ACETYLMURAMOYL-L-ALANINE AMIDASE"/>
    <property type="match status" value="1"/>
</dbReference>
<dbReference type="SMART" id="SM00646">
    <property type="entry name" value="Ami_3"/>
    <property type="match status" value="1"/>
</dbReference>
<dbReference type="GO" id="GO:0009253">
    <property type="term" value="P:peptidoglycan catabolic process"/>
    <property type="evidence" value="ECO:0007669"/>
    <property type="project" value="InterPro"/>
</dbReference>
<dbReference type="InterPro" id="IPR007730">
    <property type="entry name" value="SPOR-like_dom"/>
</dbReference>
<dbReference type="SUPFAM" id="SSF110997">
    <property type="entry name" value="Sporulation related repeat"/>
    <property type="match status" value="1"/>
</dbReference>
<evidence type="ECO:0000313" key="3">
    <source>
        <dbReference type="EMBL" id="HIQ95207.1"/>
    </source>
</evidence>
<dbReference type="GO" id="GO:0008745">
    <property type="term" value="F:N-acetylmuramoyl-L-alanine amidase activity"/>
    <property type="evidence" value="ECO:0007669"/>
    <property type="project" value="InterPro"/>
</dbReference>
<dbReference type="Gene3D" id="3.40.630.40">
    <property type="entry name" value="Zn-dependent exopeptidases"/>
    <property type="match status" value="1"/>
</dbReference>
<dbReference type="Pfam" id="PF05036">
    <property type="entry name" value="SPOR"/>
    <property type="match status" value="1"/>
</dbReference>
<evidence type="ECO:0000256" key="1">
    <source>
        <dbReference type="ARBA" id="ARBA00022801"/>
    </source>
</evidence>
<organism evidence="3 4">
    <name type="scientific">Candidatus Limivivens merdigallinarum</name>
    <dbReference type="NCBI Taxonomy" id="2840859"/>
    <lineage>
        <taxon>Bacteria</taxon>
        <taxon>Bacillati</taxon>
        <taxon>Bacillota</taxon>
        <taxon>Clostridia</taxon>
        <taxon>Lachnospirales</taxon>
        <taxon>Lachnospiraceae</taxon>
        <taxon>Lachnospiraceae incertae sedis</taxon>
        <taxon>Candidatus Limivivens</taxon>
    </lineage>
</organism>
<gene>
    <name evidence="3" type="ORF">IAB26_01460</name>
</gene>
<dbReference type="InterPro" id="IPR002508">
    <property type="entry name" value="MurNAc-LAA_cat"/>
</dbReference>
<dbReference type="EMBL" id="DVFT01000019">
    <property type="protein sequence ID" value="HIQ95207.1"/>
    <property type="molecule type" value="Genomic_DNA"/>
</dbReference>
<proteinExistence type="predicted"/>
<reference evidence="3" key="1">
    <citation type="submission" date="2020-10" db="EMBL/GenBank/DDBJ databases">
        <authorList>
            <person name="Gilroy R."/>
        </authorList>
    </citation>
    <scope>NUCLEOTIDE SEQUENCE</scope>
    <source>
        <strain evidence="3">ChiSjej3B21-11622</strain>
    </source>
</reference>
<keyword evidence="1" id="KW-0378">Hydrolase</keyword>
<sequence length="258" mass="28376">MARIVIDAGHGGAEPGAVYNGRKEKDDTLALALKIGEILTANGVDVVYTRTEDFYQTPFQKATIGNQEEGDIFLSIHRNSSPMPNQYSGAETLVYENSGIKRELGENINSELEKAGFRNLGIKERPDLVVLKRTRMPAVLVEAGFINTDADNRTFDENFEETAAAVANGVLMTLRDNGMLDGTNQNGQYAVQTGAFRNKSNAEKMVQRLVVDGFSPYLDEREGLFRVLNGQFSTVDEAASLEQKLRRAGYATVIVSRS</sequence>
<dbReference type="GO" id="GO:0042834">
    <property type="term" value="F:peptidoglycan binding"/>
    <property type="evidence" value="ECO:0007669"/>
    <property type="project" value="InterPro"/>
</dbReference>
<name>A0A9D0ZSL7_9FIRM</name>
<dbReference type="SUPFAM" id="SSF53187">
    <property type="entry name" value="Zn-dependent exopeptidases"/>
    <property type="match status" value="1"/>
</dbReference>